<keyword evidence="3" id="KW-1185">Reference proteome</keyword>
<reference evidence="2" key="1">
    <citation type="journal article" date="2023" name="Mol. Biol. Evol.">
        <title>Third-Generation Sequencing Reveals the Adaptive Role of the Epigenome in Three Deep-Sea Polychaetes.</title>
        <authorList>
            <person name="Perez M."/>
            <person name="Aroh O."/>
            <person name="Sun Y."/>
            <person name="Lan Y."/>
            <person name="Juniper S.K."/>
            <person name="Young C.R."/>
            <person name="Angers B."/>
            <person name="Qian P.Y."/>
        </authorList>
    </citation>
    <scope>NUCLEOTIDE SEQUENCE</scope>
    <source>
        <strain evidence="2">R07B-5</strain>
    </source>
</reference>
<dbReference type="PROSITE" id="PS50017">
    <property type="entry name" value="DEATH_DOMAIN"/>
    <property type="match status" value="1"/>
</dbReference>
<evidence type="ECO:0000259" key="1">
    <source>
        <dbReference type="PROSITE" id="PS50017"/>
    </source>
</evidence>
<dbReference type="EMBL" id="JAODUO010000240">
    <property type="protein sequence ID" value="KAK2185316.1"/>
    <property type="molecule type" value="Genomic_DNA"/>
</dbReference>
<organism evidence="2 3">
    <name type="scientific">Ridgeia piscesae</name>
    <name type="common">Tubeworm</name>
    <dbReference type="NCBI Taxonomy" id="27915"/>
    <lineage>
        <taxon>Eukaryota</taxon>
        <taxon>Metazoa</taxon>
        <taxon>Spiralia</taxon>
        <taxon>Lophotrochozoa</taxon>
        <taxon>Annelida</taxon>
        <taxon>Polychaeta</taxon>
        <taxon>Sedentaria</taxon>
        <taxon>Canalipalpata</taxon>
        <taxon>Sabellida</taxon>
        <taxon>Siboglinidae</taxon>
        <taxon>Ridgeia</taxon>
    </lineage>
</organism>
<sequence length="84" mass="9810">MRDEFDLISSGIGKNWRRLVRHLGASDADVDTAWEQSRGDVREQIRTLLVMWQKKRGQEASRDELMEALRKCDHNTLATKLEQI</sequence>
<evidence type="ECO:0000313" key="3">
    <source>
        <dbReference type="Proteomes" id="UP001209878"/>
    </source>
</evidence>
<dbReference type="InterPro" id="IPR016729">
    <property type="entry name" value="FADD"/>
</dbReference>
<dbReference type="InterPro" id="IPR011029">
    <property type="entry name" value="DEATH-like_dom_sf"/>
</dbReference>
<proteinExistence type="predicted"/>
<dbReference type="GO" id="GO:0045089">
    <property type="term" value="P:positive regulation of innate immune response"/>
    <property type="evidence" value="ECO:0007669"/>
    <property type="project" value="TreeGrafter"/>
</dbReference>
<gene>
    <name evidence="2" type="ORF">NP493_240g02030</name>
</gene>
<protein>
    <recommendedName>
        <fullName evidence="1">Death domain-containing protein</fullName>
    </recommendedName>
</protein>
<dbReference type="AlphaFoldDB" id="A0AAD9UDI0"/>
<dbReference type="GO" id="GO:0005123">
    <property type="term" value="F:death receptor binding"/>
    <property type="evidence" value="ECO:0007669"/>
    <property type="project" value="TreeGrafter"/>
</dbReference>
<name>A0AAD9UDI0_RIDPI</name>
<dbReference type="InterPro" id="IPR000488">
    <property type="entry name" value="Death_dom"/>
</dbReference>
<dbReference type="GO" id="GO:0097191">
    <property type="term" value="P:extrinsic apoptotic signaling pathway"/>
    <property type="evidence" value="ECO:0007669"/>
    <property type="project" value="TreeGrafter"/>
</dbReference>
<dbReference type="PANTHER" id="PTHR15077">
    <property type="entry name" value="FAS-ASSOCIATING DEATH DOMAIN-CONTAINING PROTEIN FADD"/>
    <property type="match status" value="1"/>
</dbReference>
<dbReference type="CDD" id="cd01670">
    <property type="entry name" value="Death"/>
    <property type="match status" value="1"/>
</dbReference>
<dbReference type="SUPFAM" id="SSF47986">
    <property type="entry name" value="DEATH domain"/>
    <property type="match status" value="1"/>
</dbReference>
<accession>A0AAD9UDI0</accession>
<feature type="domain" description="Death" evidence="1">
    <location>
        <begin position="1"/>
        <end position="84"/>
    </location>
</feature>
<dbReference type="GO" id="GO:0089720">
    <property type="term" value="F:caspase binding"/>
    <property type="evidence" value="ECO:0007669"/>
    <property type="project" value="TreeGrafter"/>
</dbReference>
<dbReference type="PANTHER" id="PTHR15077:SF10">
    <property type="entry name" value="FAS-ASSOCIATED DEATH DOMAIN PROTEIN"/>
    <property type="match status" value="1"/>
</dbReference>
<evidence type="ECO:0000313" key="2">
    <source>
        <dbReference type="EMBL" id="KAK2185316.1"/>
    </source>
</evidence>
<dbReference type="Proteomes" id="UP001209878">
    <property type="component" value="Unassembled WGS sequence"/>
</dbReference>
<comment type="caution">
    <text evidence="2">The sequence shown here is derived from an EMBL/GenBank/DDBJ whole genome shotgun (WGS) entry which is preliminary data.</text>
</comment>
<dbReference type="Gene3D" id="1.10.533.10">
    <property type="entry name" value="Death Domain, Fas"/>
    <property type="match status" value="1"/>
</dbReference>
<dbReference type="Pfam" id="PF00531">
    <property type="entry name" value="Death"/>
    <property type="match status" value="1"/>
</dbReference>
<dbReference type="GO" id="GO:0031265">
    <property type="term" value="C:CD95 death-inducing signaling complex"/>
    <property type="evidence" value="ECO:0007669"/>
    <property type="project" value="TreeGrafter"/>
</dbReference>